<dbReference type="Proteomes" id="UP000077755">
    <property type="component" value="Chromosome 1"/>
</dbReference>
<reference evidence="2" key="1">
    <citation type="journal article" date="2016" name="Nat. Genet.">
        <title>A high-quality carrot genome assembly provides new insights into carotenoid accumulation and asterid genome evolution.</title>
        <authorList>
            <person name="Iorizzo M."/>
            <person name="Ellison S."/>
            <person name="Senalik D."/>
            <person name="Zeng P."/>
            <person name="Satapoomin P."/>
            <person name="Huang J."/>
            <person name="Bowman M."/>
            <person name="Iovene M."/>
            <person name="Sanseverino W."/>
            <person name="Cavagnaro P."/>
            <person name="Yildiz M."/>
            <person name="Macko-Podgorni A."/>
            <person name="Moranska E."/>
            <person name="Grzebelus E."/>
            <person name="Grzebelus D."/>
            <person name="Ashrafi H."/>
            <person name="Zheng Z."/>
            <person name="Cheng S."/>
            <person name="Spooner D."/>
            <person name="Van Deynze A."/>
            <person name="Simon P."/>
        </authorList>
    </citation>
    <scope>NUCLEOTIDE SEQUENCE [LARGE SCALE GENOMIC DNA]</scope>
    <source>
        <tissue evidence="2">Leaf</tissue>
    </source>
</reference>
<feature type="compositionally biased region" description="Basic residues" evidence="1">
    <location>
        <begin position="107"/>
        <end position="122"/>
    </location>
</feature>
<gene>
    <name evidence="2" type="ORF">DCAR_001997</name>
    <name evidence="3" type="ORF">DCAR_0102039</name>
</gene>
<reference evidence="3" key="2">
    <citation type="submission" date="2022-03" db="EMBL/GenBank/DDBJ databases">
        <title>Draft title - Genomic analysis of global carrot germplasm unveils the trajectory of domestication and the origin of high carotenoid orange carrot.</title>
        <authorList>
            <person name="Iorizzo M."/>
            <person name="Ellison S."/>
            <person name="Senalik D."/>
            <person name="Macko-Podgorni A."/>
            <person name="Grzebelus D."/>
            <person name="Bostan H."/>
            <person name="Rolling W."/>
            <person name="Curaba J."/>
            <person name="Simon P."/>
        </authorList>
    </citation>
    <scope>NUCLEOTIDE SEQUENCE</scope>
    <source>
        <tissue evidence="3">Leaf</tissue>
    </source>
</reference>
<dbReference type="AlphaFoldDB" id="A0A166GTX4"/>
<evidence type="ECO:0000313" key="3">
    <source>
        <dbReference type="EMBL" id="WOG82870.1"/>
    </source>
</evidence>
<organism evidence="2">
    <name type="scientific">Daucus carota subsp. sativus</name>
    <name type="common">Carrot</name>
    <dbReference type="NCBI Taxonomy" id="79200"/>
    <lineage>
        <taxon>Eukaryota</taxon>
        <taxon>Viridiplantae</taxon>
        <taxon>Streptophyta</taxon>
        <taxon>Embryophyta</taxon>
        <taxon>Tracheophyta</taxon>
        <taxon>Spermatophyta</taxon>
        <taxon>Magnoliopsida</taxon>
        <taxon>eudicotyledons</taxon>
        <taxon>Gunneridae</taxon>
        <taxon>Pentapetalae</taxon>
        <taxon>asterids</taxon>
        <taxon>campanulids</taxon>
        <taxon>Apiales</taxon>
        <taxon>Apiaceae</taxon>
        <taxon>Apioideae</taxon>
        <taxon>Scandiceae</taxon>
        <taxon>Daucinae</taxon>
        <taxon>Daucus</taxon>
        <taxon>Daucus sect. Daucus</taxon>
    </lineage>
</organism>
<name>A0A166GTX4_DAUCS</name>
<dbReference type="EMBL" id="CP093343">
    <property type="protein sequence ID" value="WOG82870.1"/>
    <property type="molecule type" value="Genomic_DNA"/>
</dbReference>
<evidence type="ECO:0000313" key="2">
    <source>
        <dbReference type="EMBL" id="KZN09341.1"/>
    </source>
</evidence>
<dbReference type="EMBL" id="LNRQ01000001">
    <property type="protein sequence ID" value="KZN09341.1"/>
    <property type="molecule type" value="Genomic_DNA"/>
</dbReference>
<dbReference type="STRING" id="79200.A0A166GTX4"/>
<feature type="compositionally biased region" description="Polar residues" evidence="1">
    <location>
        <begin position="123"/>
        <end position="139"/>
    </location>
</feature>
<accession>A0A166GTX4</accession>
<evidence type="ECO:0000313" key="4">
    <source>
        <dbReference type="Proteomes" id="UP000077755"/>
    </source>
</evidence>
<dbReference type="Gramene" id="KZN09341">
    <property type="protein sequence ID" value="KZN09341"/>
    <property type="gene ID" value="DCAR_001997"/>
</dbReference>
<sequence>MFGFQIRTLGMLRSRFQSLPGAFNDCLIPEERGQAAKKKGLKATLSSKFDAFSLQILYSLKQNNCKKADHRRPKCPTGENDLSGGYESVTELNGGNGARKSAGHTSATKRKTLGLKRPKLQVRRSSITQDSQTNSASEVNMGQHVHAASLLSSLSHWEAQHNNSDMHF</sequence>
<evidence type="ECO:0000256" key="1">
    <source>
        <dbReference type="SAM" id="MobiDB-lite"/>
    </source>
</evidence>
<proteinExistence type="predicted"/>
<keyword evidence="4" id="KW-1185">Reference proteome</keyword>
<protein>
    <submittedName>
        <fullName evidence="2">Uncharacterized protein</fullName>
    </submittedName>
</protein>
<feature type="region of interest" description="Disordered" evidence="1">
    <location>
        <begin position="67"/>
        <end position="139"/>
    </location>
</feature>